<dbReference type="EMBL" id="CAEZXB010000026">
    <property type="protein sequence ID" value="CAB4681673.1"/>
    <property type="molecule type" value="Genomic_DNA"/>
</dbReference>
<proteinExistence type="predicted"/>
<accession>A0A6J6NAN4</accession>
<evidence type="ECO:0000313" key="4">
    <source>
        <dbReference type="EMBL" id="CAB4704129.1"/>
    </source>
</evidence>
<dbReference type="PANTHER" id="PTHR47151">
    <property type="entry name" value="LEU/ILE/VAL-BINDING ABC TRANSPORTER SUBUNIT"/>
    <property type="match status" value="1"/>
</dbReference>
<keyword evidence="1" id="KW-0732">Signal</keyword>
<dbReference type="EMBL" id="CAFBRC010000169">
    <property type="protein sequence ID" value="CAB5078340.1"/>
    <property type="molecule type" value="Genomic_DNA"/>
</dbReference>
<feature type="domain" description="Leucine-binding protein" evidence="2">
    <location>
        <begin position="36"/>
        <end position="370"/>
    </location>
</feature>
<name>A0A6J6NAN4_9ZZZZ</name>
<dbReference type="AlphaFoldDB" id="A0A6J6NAN4"/>
<dbReference type="SUPFAM" id="SSF53822">
    <property type="entry name" value="Periplasmic binding protein-like I"/>
    <property type="match status" value="1"/>
</dbReference>
<dbReference type="InterPro" id="IPR028082">
    <property type="entry name" value="Peripla_BP_I"/>
</dbReference>
<evidence type="ECO:0000259" key="2">
    <source>
        <dbReference type="Pfam" id="PF13458"/>
    </source>
</evidence>
<evidence type="ECO:0000313" key="5">
    <source>
        <dbReference type="EMBL" id="CAB4844926.1"/>
    </source>
</evidence>
<evidence type="ECO:0000313" key="3">
    <source>
        <dbReference type="EMBL" id="CAB4681673.1"/>
    </source>
</evidence>
<organism evidence="3">
    <name type="scientific">freshwater metagenome</name>
    <dbReference type="NCBI Taxonomy" id="449393"/>
    <lineage>
        <taxon>unclassified sequences</taxon>
        <taxon>metagenomes</taxon>
        <taxon>ecological metagenomes</taxon>
    </lineage>
</organism>
<dbReference type="PANTHER" id="PTHR47151:SF2">
    <property type="entry name" value="AMINO ACID BINDING PROTEIN"/>
    <property type="match status" value="1"/>
</dbReference>
<dbReference type="EMBL" id="CAEZXN010000038">
    <property type="protein sequence ID" value="CAB4704129.1"/>
    <property type="molecule type" value="Genomic_DNA"/>
</dbReference>
<dbReference type="EMBL" id="CAFBAA010000039">
    <property type="protein sequence ID" value="CAB4844926.1"/>
    <property type="molecule type" value="Genomic_DNA"/>
</dbReference>
<dbReference type="InterPro" id="IPR028081">
    <property type="entry name" value="Leu-bd"/>
</dbReference>
<dbReference type="Pfam" id="PF13458">
    <property type="entry name" value="Peripla_BP_6"/>
    <property type="match status" value="1"/>
</dbReference>
<gene>
    <name evidence="3" type="ORF">UFOPK2342_01207</name>
    <name evidence="4" type="ORF">UFOPK2423_01341</name>
    <name evidence="5" type="ORF">UFOPK3266_01287</name>
    <name evidence="6" type="ORF">UFOPK4367_01588</name>
</gene>
<protein>
    <submittedName>
        <fullName evidence="3">Unannotated protein</fullName>
    </submittedName>
</protein>
<dbReference type="Gene3D" id="3.40.50.2300">
    <property type="match status" value="2"/>
</dbReference>
<dbReference type="CDD" id="cd06342">
    <property type="entry name" value="PBP1_ABC_LIVBP-like"/>
    <property type="match status" value="1"/>
</dbReference>
<evidence type="ECO:0000313" key="6">
    <source>
        <dbReference type="EMBL" id="CAB5078340.1"/>
    </source>
</evidence>
<dbReference type="PROSITE" id="PS51257">
    <property type="entry name" value="PROKAR_LIPOPROTEIN"/>
    <property type="match status" value="1"/>
</dbReference>
<evidence type="ECO:0000256" key="1">
    <source>
        <dbReference type="ARBA" id="ARBA00022729"/>
    </source>
</evidence>
<reference evidence="3" key="1">
    <citation type="submission" date="2020-05" db="EMBL/GenBank/DDBJ databases">
        <authorList>
            <person name="Chiriac C."/>
            <person name="Salcher M."/>
            <person name="Ghai R."/>
            <person name="Kavagutti S V."/>
        </authorList>
    </citation>
    <scope>NUCLEOTIDE SEQUENCE</scope>
</reference>
<sequence>MKKTTRLGVVAASAALVVSGLTTVATPATAASCSGTIAIIAPLTGGVAFIGKEQQGFAQLAVADYNAKNGTSFTTKDYDTQLDAAQASTQAPNIVANKDVLGAMGPAGSQEVLAIGGLLGANNIALVSPSATRTNLTAGTFPNFYRPIPNDGLQGPGDATYMAKTLKAKEVVVIEEKTAYGTGLAKEVVATLKTLKVKVTNIAVNEKNADYAAVVTRVSKTTNFVFVTFQDAAKSEQVAQELIKQKKKAVVFGSDGSDQPTFKTPGTLVSAFAPDVTGLPVAAAVVAAYKSTYKAEVTTFGPPAYVAAQVIVEAAGRACAAGKPNDRAAVLAEIAKTNIKQTIMGNALSFTATGDVKGGRFYIFKTQADGKRKLVA</sequence>